<dbReference type="RefSeq" id="WP_048033083.1">
    <property type="nucleotide sequence ID" value="NZ_CP030117.1"/>
</dbReference>
<dbReference type="Proteomes" id="UP000036061">
    <property type="component" value="Chromosome"/>
</dbReference>
<protein>
    <submittedName>
        <fullName evidence="1">Uncharacterized protein</fullName>
    </submittedName>
</protein>
<sequence length="117" mass="13042">MEEEMDLPQVIVEGKVVEELPVFVQDAGLDSRINFEFPVTPSKVKVTKVIAGNISTDEEITFYQLGDRNTQKDGFVKPGEEVMLLLQKKPEGNYKLFLGDALGPSVYGGPRSYRCCL</sequence>
<dbReference type="EMBL" id="CP030117">
    <property type="protein sequence ID" value="AWX56397.1"/>
    <property type="molecule type" value="Genomic_DNA"/>
</dbReference>
<proteinExistence type="predicted"/>
<dbReference type="AlphaFoldDB" id="A0A2Z4MIP2"/>
<reference evidence="1 2" key="1">
    <citation type="journal article" date="2015" name="Genome Announc.">
        <title>Draft Genome Sequence of Brevibacillus brevis DZQ7, a Plant Growth-Promoting Rhizobacterium with Broad-Spectrum Antimicrobial Activity.</title>
        <authorList>
            <person name="Hou Q."/>
            <person name="Wang C."/>
            <person name="Hou X."/>
            <person name="Xia Z."/>
            <person name="Ye J."/>
            <person name="Liu K."/>
            <person name="Liu H."/>
            <person name="Wang J."/>
            <person name="Guo H."/>
            <person name="Yu X."/>
            <person name="Yang Y."/>
            <person name="Du B."/>
            <person name="Ding Y."/>
        </authorList>
    </citation>
    <scope>NUCLEOTIDE SEQUENCE [LARGE SCALE GENOMIC DNA]</scope>
    <source>
        <strain evidence="1 2">DZQ7</strain>
    </source>
</reference>
<name>A0A2Z4MIP2_BREBE</name>
<accession>A0A2Z4MIP2</accession>
<evidence type="ECO:0000313" key="1">
    <source>
        <dbReference type="EMBL" id="AWX56397.1"/>
    </source>
</evidence>
<gene>
    <name evidence="1" type="ORF">AB432_015735</name>
</gene>
<organism evidence="1 2">
    <name type="scientific">Brevibacillus brevis</name>
    <name type="common">Bacillus brevis</name>
    <dbReference type="NCBI Taxonomy" id="1393"/>
    <lineage>
        <taxon>Bacteria</taxon>
        <taxon>Bacillati</taxon>
        <taxon>Bacillota</taxon>
        <taxon>Bacilli</taxon>
        <taxon>Bacillales</taxon>
        <taxon>Paenibacillaceae</taxon>
        <taxon>Brevibacillus</taxon>
    </lineage>
</organism>
<evidence type="ECO:0000313" key="2">
    <source>
        <dbReference type="Proteomes" id="UP000036061"/>
    </source>
</evidence>